<organism evidence="3 4">
    <name type="scientific">Maricaulis maris (strain MCS10)</name>
    <name type="common">Caulobacter maris</name>
    <dbReference type="NCBI Taxonomy" id="394221"/>
    <lineage>
        <taxon>Bacteria</taxon>
        <taxon>Pseudomonadati</taxon>
        <taxon>Pseudomonadota</taxon>
        <taxon>Alphaproteobacteria</taxon>
        <taxon>Maricaulales</taxon>
        <taxon>Maricaulaceae</taxon>
        <taxon>Maricaulis</taxon>
    </lineage>
</organism>
<dbReference type="PANTHER" id="PTHR34406:SF1">
    <property type="entry name" value="PROTEIN YCEI"/>
    <property type="match status" value="1"/>
</dbReference>
<dbReference type="AlphaFoldDB" id="Q0ARG0"/>
<gene>
    <name evidence="3" type="ordered locus">Mmar10_0834</name>
</gene>
<dbReference type="eggNOG" id="COG2353">
    <property type="taxonomic scope" value="Bacteria"/>
</dbReference>
<proteinExistence type="predicted"/>
<dbReference type="SUPFAM" id="SSF101874">
    <property type="entry name" value="YceI-like"/>
    <property type="match status" value="1"/>
</dbReference>
<reference evidence="3 4" key="1">
    <citation type="submission" date="2006-08" db="EMBL/GenBank/DDBJ databases">
        <title>Complete sequence of Maricaulis maris MCS10.</title>
        <authorList>
            <consortium name="US DOE Joint Genome Institute"/>
            <person name="Copeland A."/>
            <person name="Lucas S."/>
            <person name="Lapidus A."/>
            <person name="Barry K."/>
            <person name="Detter J.C."/>
            <person name="Glavina del Rio T."/>
            <person name="Hammon N."/>
            <person name="Israni S."/>
            <person name="Dalin E."/>
            <person name="Tice H."/>
            <person name="Pitluck S."/>
            <person name="Saunders E."/>
            <person name="Brettin T."/>
            <person name="Bruce D."/>
            <person name="Han C."/>
            <person name="Tapia R."/>
            <person name="Gilna P."/>
            <person name="Schmutz J."/>
            <person name="Larimer F."/>
            <person name="Land M."/>
            <person name="Hauser L."/>
            <person name="Kyrpides N."/>
            <person name="Mikhailova N."/>
            <person name="Viollier P."/>
            <person name="Stephens C."/>
            <person name="Richardson P."/>
        </authorList>
    </citation>
    <scope>NUCLEOTIDE SEQUENCE [LARGE SCALE GENOMIC DNA]</scope>
    <source>
        <strain evidence="3 4">MCS10</strain>
    </source>
</reference>
<protein>
    <submittedName>
        <fullName evidence="3">YceI family protein</fullName>
    </submittedName>
</protein>
<feature type="chain" id="PRO_5004168424" evidence="1">
    <location>
        <begin position="23"/>
        <end position="201"/>
    </location>
</feature>
<dbReference type="InterPro" id="IPR007372">
    <property type="entry name" value="Lipid/polyisoprenoid-bd_YceI"/>
</dbReference>
<dbReference type="InterPro" id="IPR036761">
    <property type="entry name" value="TTHA0802/YceI-like_sf"/>
</dbReference>
<dbReference type="KEGG" id="mmr:Mmar10_0834"/>
<dbReference type="STRING" id="394221.Mmar10_0834"/>
<accession>Q0ARG0</accession>
<sequence length="201" mass="21804" precursor="true">MTRLLRLLAPMTALLLASCLTPTTDPQRLPAGQWSLDPGHASLTWQVQHMGLSWYTGRFDDFDATLDFDPAAPGTARMTAIIETASVSTGDPDFDADLASDWLNAGQHPQILFRTTQIDVTGETTGQVTGELTLNGVTNPVTLNVTFNGGLTNWLEGRPALGFSADGHLDRDMFNVGNLPHSIVGPTVRILIEAEFLREED</sequence>
<evidence type="ECO:0000259" key="2">
    <source>
        <dbReference type="SMART" id="SM00867"/>
    </source>
</evidence>
<dbReference type="SMART" id="SM00867">
    <property type="entry name" value="YceI"/>
    <property type="match status" value="1"/>
</dbReference>
<evidence type="ECO:0000256" key="1">
    <source>
        <dbReference type="SAM" id="SignalP"/>
    </source>
</evidence>
<feature type="domain" description="Lipid/polyisoprenoid-binding YceI-like" evidence="2">
    <location>
        <begin position="33"/>
        <end position="197"/>
    </location>
</feature>
<dbReference type="RefSeq" id="WP_011642774.1">
    <property type="nucleotide sequence ID" value="NC_008347.1"/>
</dbReference>
<evidence type="ECO:0000313" key="3">
    <source>
        <dbReference type="EMBL" id="ABI65127.1"/>
    </source>
</evidence>
<dbReference type="Proteomes" id="UP000001964">
    <property type="component" value="Chromosome"/>
</dbReference>
<dbReference type="HOGENOM" id="CLU_071003_1_1_5"/>
<keyword evidence="4" id="KW-1185">Reference proteome</keyword>
<evidence type="ECO:0000313" key="4">
    <source>
        <dbReference type="Proteomes" id="UP000001964"/>
    </source>
</evidence>
<keyword evidence="1" id="KW-0732">Signal</keyword>
<dbReference type="Pfam" id="PF04264">
    <property type="entry name" value="YceI"/>
    <property type="match status" value="1"/>
</dbReference>
<dbReference type="EMBL" id="CP000449">
    <property type="protein sequence ID" value="ABI65127.1"/>
    <property type="molecule type" value="Genomic_DNA"/>
</dbReference>
<feature type="signal peptide" evidence="1">
    <location>
        <begin position="1"/>
        <end position="22"/>
    </location>
</feature>
<name>Q0ARG0_MARMM</name>
<dbReference type="PROSITE" id="PS51257">
    <property type="entry name" value="PROKAR_LIPOPROTEIN"/>
    <property type="match status" value="1"/>
</dbReference>
<dbReference type="PANTHER" id="PTHR34406">
    <property type="entry name" value="PROTEIN YCEI"/>
    <property type="match status" value="1"/>
</dbReference>
<dbReference type="Gene3D" id="2.40.128.110">
    <property type="entry name" value="Lipid/polyisoprenoid-binding, YceI-like"/>
    <property type="match status" value="1"/>
</dbReference>